<evidence type="ECO:0000256" key="5">
    <source>
        <dbReference type="SAM" id="MobiDB-lite"/>
    </source>
</evidence>
<evidence type="ECO:0000313" key="9">
    <source>
        <dbReference type="Proteomes" id="UP000291758"/>
    </source>
</evidence>
<keyword evidence="6" id="KW-0472">Membrane</keyword>
<feature type="transmembrane region" description="Helical" evidence="6">
    <location>
        <begin position="54"/>
        <end position="74"/>
    </location>
</feature>
<dbReference type="Gene3D" id="3.40.190.10">
    <property type="entry name" value="Periplasmic binding protein-like II"/>
    <property type="match status" value="2"/>
</dbReference>
<dbReference type="GO" id="GO:0005576">
    <property type="term" value="C:extracellular region"/>
    <property type="evidence" value="ECO:0007669"/>
    <property type="project" value="TreeGrafter"/>
</dbReference>
<evidence type="ECO:0000256" key="6">
    <source>
        <dbReference type="SAM" id="Phobius"/>
    </source>
</evidence>
<evidence type="ECO:0000256" key="1">
    <source>
        <dbReference type="ARBA" id="ARBA00010333"/>
    </source>
</evidence>
<sequence length="323" mass="34322">MLPDRERRRRDAPRHRGRQGRWSCAAPQTATHATKANPSAPSQRSDMFRIRKRILAAGAVAAAVTLTAACTSGATTGGKGTEGGAAGSHLTSVLSSHKLRVGVQSEAAPWGVQQSDGSYEGFDIDIANALGESLESEVVFIPVTNESRIPLLQSDKADVIIASFTATDERAQQVAFTVPYAAGGTLIAVPADSPVASYDDLAGKSVSASRGSQGEAALMAHLPDAQVAPFNTFADSVQALKSGKVDALIENNVVVPQLVAQDPRFRILEGPVLEPSLISMGVQQGDQVWLNYLDTFIRNYNISGRNDTASQKWLSQPLPEFLK</sequence>
<feature type="domain" description="Solute-binding protein family 3/N-terminal" evidence="7">
    <location>
        <begin position="98"/>
        <end position="317"/>
    </location>
</feature>
<dbReference type="SUPFAM" id="SSF53850">
    <property type="entry name" value="Periplasmic binding protein-like II"/>
    <property type="match status" value="1"/>
</dbReference>
<dbReference type="GO" id="GO:0030288">
    <property type="term" value="C:outer membrane-bounded periplasmic space"/>
    <property type="evidence" value="ECO:0007669"/>
    <property type="project" value="TreeGrafter"/>
</dbReference>
<dbReference type="InterPro" id="IPR001638">
    <property type="entry name" value="Solute-binding_3/MltF_N"/>
</dbReference>
<keyword evidence="6" id="KW-1133">Transmembrane helix</keyword>
<dbReference type="KEGG" id="xyl:ET495_04410"/>
<dbReference type="InterPro" id="IPR018313">
    <property type="entry name" value="SBP_3_CS"/>
</dbReference>
<dbReference type="SMART" id="SM00062">
    <property type="entry name" value="PBPb"/>
    <property type="match status" value="1"/>
</dbReference>
<evidence type="ECO:0000256" key="4">
    <source>
        <dbReference type="RuleBase" id="RU003744"/>
    </source>
</evidence>
<evidence type="ECO:0000313" key="8">
    <source>
        <dbReference type="EMBL" id="QAY62621.1"/>
    </source>
</evidence>
<evidence type="ECO:0000256" key="2">
    <source>
        <dbReference type="ARBA" id="ARBA00022448"/>
    </source>
</evidence>
<dbReference type="OrthoDB" id="8454826at2"/>
<dbReference type="PANTHER" id="PTHR30085">
    <property type="entry name" value="AMINO ACID ABC TRANSPORTER PERMEASE"/>
    <property type="match status" value="1"/>
</dbReference>
<organism evidence="8 9">
    <name type="scientific">Xylanimonas allomyrinae</name>
    <dbReference type="NCBI Taxonomy" id="2509459"/>
    <lineage>
        <taxon>Bacteria</taxon>
        <taxon>Bacillati</taxon>
        <taxon>Actinomycetota</taxon>
        <taxon>Actinomycetes</taxon>
        <taxon>Micrococcales</taxon>
        <taxon>Promicromonosporaceae</taxon>
        <taxon>Xylanimonas</taxon>
    </lineage>
</organism>
<dbReference type="Proteomes" id="UP000291758">
    <property type="component" value="Chromosome"/>
</dbReference>
<protein>
    <submittedName>
        <fullName evidence="8">Transporter substrate-binding domain-containing protein</fullName>
    </submittedName>
</protein>
<feature type="region of interest" description="Disordered" evidence="5">
    <location>
        <begin position="1"/>
        <end position="45"/>
    </location>
</feature>
<keyword evidence="6" id="KW-0812">Transmembrane</keyword>
<feature type="compositionally biased region" description="Polar residues" evidence="5">
    <location>
        <begin position="26"/>
        <end position="45"/>
    </location>
</feature>
<keyword evidence="2" id="KW-0813">Transport</keyword>
<name>A0A4V0YE14_9MICO</name>
<reference evidence="8 9" key="1">
    <citation type="submission" date="2019-01" db="EMBL/GenBank/DDBJ databases">
        <title>Genome sequencing of strain 2JSPR-7.</title>
        <authorList>
            <person name="Heo J."/>
            <person name="Kim S.-J."/>
            <person name="Kim J.-S."/>
            <person name="Hong S.-B."/>
            <person name="Kwon S.-W."/>
        </authorList>
    </citation>
    <scope>NUCLEOTIDE SEQUENCE [LARGE SCALE GENOMIC DNA]</scope>
    <source>
        <strain evidence="8 9">2JSPR-7</strain>
    </source>
</reference>
<dbReference type="PROSITE" id="PS01039">
    <property type="entry name" value="SBP_BACTERIAL_3"/>
    <property type="match status" value="1"/>
</dbReference>
<dbReference type="GO" id="GO:0006865">
    <property type="term" value="P:amino acid transport"/>
    <property type="evidence" value="ECO:0007669"/>
    <property type="project" value="TreeGrafter"/>
</dbReference>
<dbReference type="Pfam" id="PF00497">
    <property type="entry name" value="SBP_bac_3"/>
    <property type="match status" value="1"/>
</dbReference>
<feature type="compositionally biased region" description="Basic residues" evidence="5">
    <location>
        <begin position="7"/>
        <end position="19"/>
    </location>
</feature>
<evidence type="ECO:0000259" key="7">
    <source>
        <dbReference type="SMART" id="SM00062"/>
    </source>
</evidence>
<keyword evidence="9" id="KW-1185">Reference proteome</keyword>
<comment type="similarity">
    <text evidence="1 4">Belongs to the bacterial solute-binding protein 3 family.</text>
</comment>
<dbReference type="AlphaFoldDB" id="A0A4V0YE14"/>
<dbReference type="EMBL" id="CP035495">
    <property type="protein sequence ID" value="QAY62621.1"/>
    <property type="molecule type" value="Genomic_DNA"/>
</dbReference>
<dbReference type="InterPro" id="IPR051455">
    <property type="entry name" value="Bact_solute-bind_prot3"/>
</dbReference>
<keyword evidence="3" id="KW-0732">Signal</keyword>
<accession>A0A4V0YE14</accession>
<evidence type="ECO:0000256" key="3">
    <source>
        <dbReference type="ARBA" id="ARBA00022729"/>
    </source>
</evidence>
<dbReference type="PANTHER" id="PTHR30085:SF6">
    <property type="entry name" value="ABC TRANSPORTER GLUTAMINE-BINDING PROTEIN GLNH"/>
    <property type="match status" value="1"/>
</dbReference>
<proteinExistence type="inferred from homology"/>
<gene>
    <name evidence="8" type="ORF">ET495_04410</name>
</gene>